<dbReference type="SMART" id="SM00530">
    <property type="entry name" value="HTH_XRE"/>
    <property type="match status" value="1"/>
</dbReference>
<dbReference type="GO" id="GO:0003677">
    <property type="term" value="F:DNA binding"/>
    <property type="evidence" value="ECO:0007669"/>
    <property type="project" value="InterPro"/>
</dbReference>
<dbReference type="InterPro" id="IPR001387">
    <property type="entry name" value="Cro/C1-type_HTH"/>
</dbReference>
<dbReference type="InterPro" id="IPR010982">
    <property type="entry name" value="Lambda_DNA-bd_dom_sf"/>
</dbReference>
<evidence type="ECO:0000313" key="3">
    <source>
        <dbReference type="EMBL" id="SNS06462.1"/>
    </source>
</evidence>
<dbReference type="PANTHER" id="PTHR47691:SF3">
    <property type="entry name" value="HTH-TYPE TRANSCRIPTIONAL REGULATOR RV0890C-RELATED"/>
    <property type="match status" value="1"/>
</dbReference>
<feature type="domain" description="HTH cro/C1-type" evidence="2">
    <location>
        <begin position="21"/>
        <end position="77"/>
    </location>
</feature>
<dbReference type="SUPFAM" id="SSF47413">
    <property type="entry name" value="lambda repressor-like DNA-binding domains"/>
    <property type="match status" value="1"/>
</dbReference>
<dbReference type="InterPro" id="IPR002182">
    <property type="entry name" value="NB-ARC"/>
</dbReference>
<feature type="region of interest" description="Disordered" evidence="1">
    <location>
        <begin position="81"/>
        <end position="128"/>
    </location>
</feature>
<dbReference type="Pfam" id="PF13560">
    <property type="entry name" value="HTH_31"/>
    <property type="match status" value="1"/>
</dbReference>
<dbReference type="OrthoDB" id="7628974at2"/>
<name>A0A239BFT3_9ACTN</name>
<gene>
    <name evidence="3" type="ORF">SAMN06264365_109167</name>
</gene>
<sequence>MGRPERPVDPNGGAVAAFALALRRLRAQAGNASYRELSERVGFSPSVLSAATNGFSLPTLQVTLALVEACGGDRNEWTRTWQRIAGQEDAGRSSRRRRPVPAATSTTGEAERQGDAGRPTPAQLPVPPRHFAGRTAEMDRLTGFVLNTDTGTPLLISGPIGVGKSALTIHWGHEHSGHFPDGVLYADLAGREHGYDVLSYFLHALGCPREQTETNERDRSALYRSLLGRRRVLVVLDNATDEAQVRPLLAGSRGSHVIITSRNRLAGLEGVERFTLDVMSPEESLAVLGAIVGREQVAAEREVARALAELCDHLPLALWTTAVRVAVRPAWNLAYALDQLRDNTRRLEQVDSGDLGLGKRLRDMYSALGALPAWAWRAVSASPGGDPEASVLAGQMCLPLHVVEEVLESLVDVGLLIGTPTPGRYRMPLLFRLFVAEVAEQTAPPPHAGRAPAILTAG</sequence>
<protein>
    <submittedName>
        <fullName evidence="3">Helix-turn-helix domain-containing protein</fullName>
    </submittedName>
</protein>
<dbReference type="InterPro" id="IPR027417">
    <property type="entry name" value="P-loop_NTPase"/>
</dbReference>
<dbReference type="CDD" id="cd00093">
    <property type="entry name" value="HTH_XRE"/>
    <property type="match status" value="1"/>
</dbReference>
<evidence type="ECO:0000313" key="4">
    <source>
        <dbReference type="Proteomes" id="UP000198415"/>
    </source>
</evidence>
<dbReference type="AlphaFoldDB" id="A0A239BFT3"/>
<keyword evidence="4" id="KW-1185">Reference proteome</keyword>
<dbReference type="PANTHER" id="PTHR47691">
    <property type="entry name" value="REGULATOR-RELATED"/>
    <property type="match status" value="1"/>
</dbReference>
<dbReference type="Proteomes" id="UP000198415">
    <property type="component" value="Unassembled WGS sequence"/>
</dbReference>
<organism evidence="3 4">
    <name type="scientific">Actinoplanes regularis</name>
    <dbReference type="NCBI Taxonomy" id="52697"/>
    <lineage>
        <taxon>Bacteria</taxon>
        <taxon>Bacillati</taxon>
        <taxon>Actinomycetota</taxon>
        <taxon>Actinomycetes</taxon>
        <taxon>Micromonosporales</taxon>
        <taxon>Micromonosporaceae</taxon>
        <taxon>Actinoplanes</taxon>
    </lineage>
</organism>
<evidence type="ECO:0000259" key="2">
    <source>
        <dbReference type="SMART" id="SM00530"/>
    </source>
</evidence>
<dbReference type="EMBL" id="FZNR01000009">
    <property type="protein sequence ID" value="SNS06462.1"/>
    <property type="molecule type" value="Genomic_DNA"/>
</dbReference>
<dbReference type="Gene3D" id="3.40.50.300">
    <property type="entry name" value="P-loop containing nucleotide triphosphate hydrolases"/>
    <property type="match status" value="1"/>
</dbReference>
<dbReference type="SUPFAM" id="SSF52540">
    <property type="entry name" value="P-loop containing nucleoside triphosphate hydrolases"/>
    <property type="match status" value="1"/>
</dbReference>
<dbReference type="Pfam" id="PF00931">
    <property type="entry name" value="NB-ARC"/>
    <property type="match status" value="1"/>
</dbReference>
<reference evidence="3 4" key="1">
    <citation type="submission" date="2017-06" db="EMBL/GenBank/DDBJ databases">
        <authorList>
            <person name="Kim H.J."/>
            <person name="Triplett B.A."/>
        </authorList>
    </citation>
    <scope>NUCLEOTIDE SEQUENCE [LARGE SCALE GENOMIC DNA]</scope>
    <source>
        <strain evidence="3 4">DSM 43151</strain>
    </source>
</reference>
<dbReference type="GO" id="GO:0043531">
    <property type="term" value="F:ADP binding"/>
    <property type="evidence" value="ECO:0007669"/>
    <property type="project" value="InterPro"/>
</dbReference>
<proteinExistence type="predicted"/>
<evidence type="ECO:0000256" key="1">
    <source>
        <dbReference type="SAM" id="MobiDB-lite"/>
    </source>
</evidence>
<accession>A0A239BFT3</accession>